<sequence length="162" mass="18826">MDDHRPDQDHLTDAALREREERRELIERLRLHEERALVEVVPETVGAVTIRRVVTERQENVPITLHREHLEITVRENTGGQATLNGEVLEVGRVYELPLYEERALVEKQIYPLNDVVIAKEARVYTQTQEITLRREELAVEDPQGLVRERTMPSPLDPDPTL</sequence>
<dbReference type="RefSeq" id="WP_152867999.1">
    <property type="nucleotide sequence ID" value="NZ_WBSL01000001.1"/>
</dbReference>
<dbReference type="InterPro" id="IPR019060">
    <property type="entry name" value="DUF2382"/>
</dbReference>
<dbReference type="PANTHER" id="PTHR38463:SF1">
    <property type="entry name" value="STRESS RESPONSE PROTEIN YSNF"/>
    <property type="match status" value="1"/>
</dbReference>
<proteinExistence type="predicted"/>
<evidence type="ECO:0000259" key="2">
    <source>
        <dbReference type="Pfam" id="PF09557"/>
    </source>
</evidence>
<dbReference type="PANTHER" id="PTHR38463">
    <property type="entry name" value="STRESS RESPONSE PROTEIN YSNF"/>
    <property type="match status" value="1"/>
</dbReference>
<gene>
    <name evidence="3" type="ORF">F8S09_00380</name>
</gene>
<feature type="region of interest" description="Disordered" evidence="1">
    <location>
        <begin position="142"/>
        <end position="162"/>
    </location>
</feature>
<organism evidence="3 4">
    <name type="scientific">Deinococcus terrestris</name>
    <dbReference type="NCBI Taxonomy" id="2651870"/>
    <lineage>
        <taxon>Bacteria</taxon>
        <taxon>Thermotogati</taxon>
        <taxon>Deinococcota</taxon>
        <taxon>Deinococci</taxon>
        <taxon>Deinococcales</taxon>
        <taxon>Deinococcaceae</taxon>
        <taxon>Deinococcus</taxon>
    </lineage>
</organism>
<protein>
    <submittedName>
        <fullName evidence="3">DUF2382 domain-containing protein</fullName>
    </submittedName>
</protein>
<dbReference type="Proteomes" id="UP000484842">
    <property type="component" value="Unassembled WGS sequence"/>
</dbReference>
<dbReference type="AlphaFoldDB" id="A0A7X1NSV0"/>
<evidence type="ECO:0000313" key="3">
    <source>
        <dbReference type="EMBL" id="MPY65152.1"/>
    </source>
</evidence>
<reference evidence="3 4" key="1">
    <citation type="submission" date="2019-10" db="EMBL/GenBank/DDBJ databases">
        <title>Deinococcus sp. isolated from soil.</title>
        <authorList>
            <person name="Li Y."/>
            <person name="Wang J."/>
        </authorList>
    </citation>
    <scope>NUCLEOTIDE SEQUENCE [LARGE SCALE GENOMIC DNA]</scope>
    <source>
        <strain evidence="3 4">SDU3-2</strain>
    </source>
</reference>
<accession>A0A7X1NSV0</accession>
<evidence type="ECO:0000256" key="1">
    <source>
        <dbReference type="SAM" id="MobiDB-lite"/>
    </source>
</evidence>
<dbReference type="Pfam" id="PF09557">
    <property type="entry name" value="DUF2382"/>
    <property type="match status" value="1"/>
</dbReference>
<feature type="domain" description="DUF2382" evidence="2">
    <location>
        <begin position="29"/>
        <end position="140"/>
    </location>
</feature>
<evidence type="ECO:0000313" key="4">
    <source>
        <dbReference type="Proteomes" id="UP000484842"/>
    </source>
</evidence>
<name>A0A7X1NSV0_9DEIO</name>
<dbReference type="EMBL" id="WBSL01000001">
    <property type="protein sequence ID" value="MPY65152.1"/>
    <property type="molecule type" value="Genomic_DNA"/>
</dbReference>
<dbReference type="InterPro" id="IPR052967">
    <property type="entry name" value="Stress_Response_Assoc"/>
</dbReference>
<comment type="caution">
    <text evidence="3">The sequence shown here is derived from an EMBL/GenBank/DDBJ whole genome shotgun (WGS) entry which is preliminary data.</text>
</comment>
<keyword evidence="4" id="KW-1185">Reference proteome</keyword>